<protein>
    <submittedName>
        <fullName evidence="3">Uncharacterized protein</fullName>
    </submittedName>
</protein>
<evidence type="ECO:0000313" key="3">
    <source>
        <dbReference type="EMBL" id="MEQ2301508.1"/>
    </source>
</evidence>
<feature type="compositionally biased region" description="Polar residues" evidence="1">
    <location>
        <begin position="8"/>
        <end position="20"/>
    </location>
</feature>
<gene>
    <name evidence="3" type="ORF">AMECASPLE_036782</name>
</gene>
<evidence type="ECO:0000313" key="4">
    <source>
        <dbReference type="Proteomes" id="UP001469553"/>
    </source>
</evidence>
<keyword evidence="2" id="KW-0472">Membrane</keyword>
<dbReference type="Proteomes" id="UP001469553">
    <property type="component" value="Unassembled WGS sequence"/>
</dbReference>
<feature type="region of interest" description="Disordered" evidence="1">
    <location>
        <begin position="1"/>
        <end position="38"/>
    </location>
</feature>
<feature type="transmembrane region" description="Helical" evidence="2">
    <location>
        <begin position="88"/>
        <end position="107"/>
    </location>
</feature>
<proteinExistence type="predicted"/>
<accession>A0ABV0Z5M4</accession>
<name>A0ABV0Z5M4_9TELE</name>
<comment type="caution">
    <text evidence="3">The sequence shown here is derived from an EMBL/GenBank/DDBJ whole genome shotgun (WGS) entry which is preliminary data.</text>
</comment>
<keyword evidence="4" id="KW-1185">Reference proteome</keyword>
<reference evidence="3 4" key="1">
    <citation type="submission" date="2021-06" db="EMBL/GenBank/DDBJ databases">
        <authorList>
            <person name="Palmer J.M."/>
        </authorList>
    </citation>
    <scope>NUCLEOTIDE SEQUENCE [LARGE SCALE GENOMIC DNA]</scope>
    <source>
        <strain evidence="3 4">AS_MEX2019</strain>
        <tissue evidence="3">Muscle</tissue>
    </source>
</reference>
<keyword evidence="2" id="KW-1133">Transmembrane helix</keyword>
<organism evidence="3 4">
    <name type="scientific">Ameca splendens</name>
    <dbReference type="NCBI Taxonomy" id="208324"/>
    <lineage>
        <taxon>Eukaryota</taxon>
        <taxon>Metazoa</taxon>
        <taxon>Chordata</taxon>
        <taxon>Craniata</taxon>
        <taxon>Vertebrata</taxon>
        <taxon>Euteleostomi</taxon>
        <taxon>Actinopterygii</taxon>
        <taxon>Neopterygii</taxon>
        <taxon>Teleostei</taxon>
        <taxon>Neoteleostei</taxon>
        <taxon>Acanthomorphata</taxon>
        <taxon>Ovalentaria</taxon>
        <taxon>Atherinomorphae</taxon>
        <taxon>Cyprinodontiformes</taxon>
        <taxon>Goodeidae</taxon>
        <taxon>Ameca</taxon>
    </lineage>
</organism>
<sequence>MGKMPRQHNPNLGASHTASPPATDKCLPTLPADPKPNQPLWPKITYNWWMHREVNKQGAVGRRQGGLRHKHTQVKGGWEVNTRAGEGMFPLGLVTMLFLVLFVWGCAGKERRKEETQQEC</sequence>
<dbReference type="EMBL" id="JAHRIP010052975">
    <property type="protein sequence ID" value="MEQ2301508.1"/>
    <property type="molecule type" value="Genomic_DNA"/>
</dbReference>
<evidence type="ECO:0000256" key="1">
    <source>
        <dbReference type="SAM" id="MobiDB-lite"/>
    </source>
</evidence>
<keyword evidence="2" id="KW-0812">Transmembrane</keyword>
<evidence type="ECO:0000256" key="2">
    <source>
        <dbReference type="SAM" id="Phobius"/>
    </source>
</evidence>